<dbReference type="InterPro" id="IPR001254">
    <property type="entry name" value="Trypsin_dom"/>
</dbReference>
<reference evidence="8" key="3">
    <citation type="submission" date="2025-09" db="UniProtKB">
        <authorList>
            <consortium name="Ensembl"/>
        </authorList>
    </citation>
    <scope>IDENTIFICATION</scope>
</reference>
<evidence type="ECO:0000256" key="5">
    <source>
        <dbReference type="ARBA" id="ARBA00023157"/>
    </source>
</evidence>
<dbReference type="FunFam" id="2.40.10.10:FF:000077">
    <property type="entry name" value="Predicted protein"/>
    <property type="match status" value="1"/>
</dbReference>
<dbReference type="Proteomes" id="UP000001646">
    <property type="component" value="Unplaced"/>
</dbReference>
<evidence type="ECO:0000259" key="7">
    <source>
        <dbReference type="PROSITE" id="PS50240"/>
    </source>
</evidence>
<dbReference type="SUPFAM" id="SSF50494">
    <property type="entry name" value="Trypsin-like serine proteases"/>
    <property type="match status" value="1"/>
</dbReference>
<dbReference type="PROSITE" id="PS00135">
    <property type="entry name" value="TRYPSIN_SER"/>
    <property type="match status" value="1"/>
</dbReference>
<dbReference type="PANTHER" id="PTHR24264:SF77">
    <property type="entry name" value="PEPTIDASE S1 DOMAIN-CONTAINING PROTEIN"/>
    <property type="match status" value="1"/>
</dbReference>
<reference evidence="8" key="2">
    <citation type="submission" date="2025-08" db="UniProtKB">
        <authorList>
            <consortium name="Ensembl"/>
        </authorList>
    </citation>
    <scope>IDENTIFICATION</scope>
</reference>
<dbReference type="PANTHER" id="PTHR24264">
    <property type="entry name" value="TRYPSIN-RELATED"/>
    <property type="match status" value="1"/>
</dbReference>
<dbReference type="InterPro" id="IPR033116">
    <property type="entry name" value="TRYPSIN_SER"/>
</dbReference>
<sequence length="275" mass="29871">GPSTDPCFRDYTINIVVSCVPCFVHVLSCVPCFAAFAQDGTGERIIGGYNCPQRSRAFQAALVTGRRGNWNIYCGGSLVHPCWVLSAAHCKPRRQMKVCLGKSNLRRYERTEQCLNIAEVRVHPEYDRSKNNKDYMLLRLQPCARLSDAVKTIQLPSGCPNDGKQCTVSGWGTTRSPQAQLPAQLQCANVSIVPQPKCNSAYRGSITPYMVCAGVPQGGTDSCQGDSGGPLVCNGQLEGVVSWGTYVCAQKGNPGVYAKVCCIVPWIQKTVNGTW</sequence>
<dbReference type="GO" id="GO:0004252">
    <property type="term" value="F:serine-type endopeptidase activity"/>
    <property type="evidence" value="ECO:0000318"/>
    <property type="project" value="GO_Central"/>
</dbReference>
<keyword evidence="3 6" id="KW-0378">Hydrolase</keyword>
<name>A0A803SN81_ANOCA</name>
<dbReference type="Pfam" id="PF00089">
    <property type="entry name" value="Trypsin"/>
    <property type="match status" value="1"/>
</dbReference>
<dbReference type="GeneTree" id="ENSGT01050000244883"/>
<dbReference type="GO" id="GO:0006508">
    <property type="term" value="P:proteolysis"/>
    <property type="evidence" value="ECO:0000318"/>
    <property type="project" value="GO_Central"/>
</dbReference>
<evidence type="ECO:0000256" key="2">
    <source>
        <dbReference type="ARBA" id="ARBA00022670"/>
    </source>
</evidence>
<dbReference type="CDD" id="cd00190">
    <property type="entry name" value="Tryp_SPc"/>
    <property type="match status" value="1"/>
</dbReference>
<dbReference type="GO" id="GO:0005615">
    <property type="term" value="C:extracellular space"/>
    <property type="evidence" value="ECO:0000318"/>
    <property type="project" value="GO_Central"/>
</dbReference>
<evidence type="ECO:0000256" key="4">
    <source>
        <dbReference type="ARBA" id="ARBA00022825"/>
    </source>
</evidence>
<dbReference type="InterPro" id="IPR050127">
    <property type="entry name" value="Serine_Proteases_S1"/>
</dbReference>
<dbReference type="PROSITE" id="PS00134">
    <property type="entry name" value="TRYPSIN_HIS"/>
    <property type="match status" value="1"/>
</dbReference>
<keyword evidence="9" id="KW-1185">Reference proteome</keyword>
<evidence type="ECO:0000256" key="6">
    <source>
        <dbReference type="RuleBase" id="RU363034"/>
    </source>
</evidence>
<keyword evidence="2 6" id="KW-0645">Protease</keyword>
<evidence type="ECO:0000256" key="1">
    <source>
        <dbReference type="ARBA" id="ARBA00009228"/>
    </source>
</evidence>
<dbReference type="Gene3D" id="2.40.10.10">
    <property type="entry name" value="Trypsin-like serine proteases"/>
    <property type="match status" value="2"/>
</dbReference>
<dbReference type="Ensembl" id="ENSACAT00000051996.1">
    <property type="protein sequence ID" value="ENSACAP00000024421.1"/>
    <property type="gene ID" value="ENSACAG00000035610.1"/>
</dbReference>
<evidence type="ECO:0000313" key="8">
    <source>
        <dbReference type="Ensembl" id="ENSACAP00000024421.1"/>
    </source>
</evidence>
<dbReference type="SMART" id="SM00020">
    <property type="entry name" value="Tryp_SPc"/>
    <property type="match status" value="1"/>
</dbReference>
<keyword evidence="5" id="KW-1015">Disulfide bond</keyword>
<dbReference type="InterPro" id="IPR001314">
    <property type="entry name" value="Peptidase_S1A"/>
</dbReference>
<reference evidence="8" key="1">
    <citation type="submission" date="2009-12" db="EMBL/GenBank/DDBJ databases">
        <title>The Genome Sequence of Anolis carolinensis (Green Anole Lizard).</title>
        <authorList>
            <consortium name="The Genome Sequencing Platform"/>
            <person name="Di Palma F."/>
            <person name="Alfoldi J."/>
            <person name="Heiman D."/>
            <person name="Young S."/>
            <person name="Grabherr M."/>
            <person name="Johnson J."/>
            <person name="Lander E.S."/>
            <person name="Lindblad-Toh K."/>
        </authorList>
    </citation>
    <scope>NUCLEOTIDE SEQUENCE [LARGE SCALE GENOMIC DNA]</scope>
    <source>
        <strain evidence="8">JBL SC #1</strain>
    </source>
</reference>
<proteinExistence type="inferred from homology"/>
<dbReference type="InterPro" id="IPR018114">
    <property type="entry name" value="TRYPSIN_HIS"/>
</dbReference>
<dbReference type="PROSITE" id="PS50240">
    <property type="entry name" value="TRYPSIN_DOM"/>
    <property type="match status" value="1"/>
</dbReference>
<comment type="similarity">
    <text evidence="1">Belongs to the peptidase S1 family. Snake venom subfamily.</text>
</comment>
<evidence type="ECO:0000256" key="3">
    <source>
        <dbReference type="ARBA" id="ARBA00022801"/>
    </source>
</evidence>
<feature type="domain" description="Peptidase S1" evidence="7">
    <location>
        <begin position="45"/>
        <end position="272"/>
    </location>
</feature>
<evidence type="ECO:0000313" key="9">
    <source>
        <dbReference type="Proteomes" id="UP000001646"/>
    </source>
</evidence>
<dbReference type="AlphaFoldDB" id="A0A803SN81"/>
<dbReference type="GO" id="GO:0035821">
    <property type="term" value="P:modulation of process of another organism"/>
    <property type="evidence" value="ECO:0007669"/>
    <property type="project" value="UniProtKB-ARBA"/>
</dbReference>
<dbReference type="InterPro" id="IPR009003">
    <property type="entry name" value="Peptidase_S1_PA"/>
</dbReference>
<dbReference type="PRINTS" id="PR00722">
    <property type="entry name" value="CHYMOTRYPSIN"/>
</dbReference>
<dbReference type="InterPro" id="IPR043504">
    <property type="entry name" value="Peptidase_S1_PA_chymotrypsin"/>
</dbReference>
<keyword evidence="4 6" id="KW-0720">Serine protease</keyword>
<organism evidence="8 9">
    <name type="scientific">Anolis carolinensis</name>
    <name type="common">Green anole</name>
    <name type="synonym">American chameleon</name>
    <dbReference type="NCBI Taxonomy" id="28377"/>
    <lineage>
        <taxon>Eukaryota</taxon>
        <taxon>Metazoa</taxon>
        <taxon>Chordata</taxon>
        <taxon>Craniata</taxon>
        <taxon>Vertebrata</taxon>
        <taxon>Euteleostomi</taxon>
        <taxon>Lepidosauria</taxon>
        <taxon>Squamata</taxon>
        <taxon>Bifurcata</taxon>
        <taxon>Unidentata</taxon>
        <taxon>Episquamata</taxon>
        <taxon>Toxicofera</taxon>
        <taxon>Iguania</taxon>
        <taxon>Dactyloidae</taxon>
        <taxon>Anolis</taxon>
    </lineage>
</organism>
<protein>
    <recommendedName>
        <fullName evidence="7">Peptidase S1 domain-containing protein</fullName>
    </recommendedName>
</protein>
<dbReference type="InParanoid" id="A0A803SN81"/>
<accession>A0A803SN81</accession>
<gene>
    <name evidence="8" type="primary">LOC100556794</name>
</gene>